<dbReference type="AlphaFoldDB" id="X1G4Z9"/>
<protein>
    <submittedName>
        <fullName evidence="1">Uncharacterized protein</fullName>
    </submittedName>
</protein>
<sequence length="70" mass="8219">MVMESITTFLKVKLRLKVNLQKSAVDISDKKKFLGFNLYHYHEGIRIRIAPQAIKRFKIKIREITSRSNG</sequence>
<reference evidence="1" key="1">
    <citation type="journal article" date="2014" name="Front. Microbiol.">
        <title>High frequency of phylogenetically diverse reductive dehalogenase-homologous genes in deep subseafloor sedimentary metagenomes.</title>
        <authorList>
            <person name="Kawai M."/>
            <person name="Futagami T."/>
            <person name="Toyoda A."/>
            <person name="Takaki Y."/>
            <person name="Nishi S."/>
            <person name="Hori S."/>
            <person name="Arai W."/>
            <person name="Tsubouchi T."/>
            <person name="Morono Y."/>
            <person name="Uchiyama I."/>
            <person name="Ito T."/>
            <person name="Fujiyama A."/>
            <person name="Inagaki F."/>
            <person name="Takami H."/>
        </authorList>
    </citation>
    <scope>NUCLEOTIDE SEQUENCE</scope>
    <source>
        <strain evidence="1">Expedition CK06-06</strain>
    </source>
</reference>
<accession>X1G4Z9</accession>
<proteinExistence type="predicted"/>
<organism evidence="1">
    <name type="scientific">marine sediment metagenome</name>
    <dbReference type="NCBI Taxonomy" id="412755"/>
    <lineage>
        <taxon>unclassified sequences</taxon>
        <taxon>metagenomes</taxon>
        <taxon>ecological metagenomes</taxon>
    </lineage>
</organism>
<dbReference type="EMBL" id="BARU01002428">
    <property type="protein sequence ID" value="GAH28093.1"/>
    <property type="molecule type" value="Genomic_DNA"/>
</dbReference>
<comment type="caution">
    <text evidence="1">The sequence shown here is derived from an EMBL/GenBank/DDBJ whole genome shotgun (WGS) entry which is preliminary data.</text>
</comment>
<evidence type="ECO:0000313" key="1">
    <source>
        <dbReference type="EMBL" id="GAH28093.1"/>
    </source>
</evidence>
<name>X1G4Z9_9ZZZZ</name>
<gene>
    <name evidence="1" type="ORF">S03H2_05741</name>
</gene>